<dbReference type="AlphaFoldDB" id="A0AAJ8E3C5"/>
<protein>
    <submittedName>
        <fullName evidence="1">Uncharacterized protein</fullName>
    </submittedName>
</protein>
<gene>
    <name evidence="1" type="ORF">An02g13170</name>
</gene>
<dbReference type="KEGG" id="ang:An02g13170"/>
<dbReference type="RefSeq" id="XP_059605166.1">
    <property type="nucleotide sequence ID" value="XM_059746735.1"/>
</dbReference>
<reference evidence="1" key="2">
    <citation type="submission" date="2025-08" db="UniProtKB">
        <authorList>
            <consortium name="RefSeq"/>
        </authorList>
    </citation>
    <scope>IDENTIFICATION</scope>
</reference>
<evidence type="ECO:0000313" key="1">
    <source>
        <dbReference type="RefSeq" id="XP_059605166.1"/>
    </source>
</evidence>
<sequence>MTYHEIKTLEIDRFFEPLDNLVAIFRRPNSNLFDWTICNHELVVTQSLVRKHCSSEEMPAALEEEDHFETLKWSSVNCQGEFHLQLDAGAISLVAKLPVTNDLSSYSRLARIVQLAQLIPDGLQAFEAAPYVGDEWPSFIRADSQELQGKSRFIVPLAHDLESSDNVPVVLGIFLRY</sequence>
<organism evidence="1">
    <name type="scientific">Aspergillus niger</name>
    <dbReference type="NCBI Taxonomy" id="5061"/>
    <lineage>
        <taxon>Eukaryota</taxon>
        <taxon>Fungi</taxon>
        <taxon>Dikarya</taxon>
        <taxon>Ascomycota</taxon>
        <taxon>Pezizomycotina</taxon>
        <taxon>Eurotiomycetes</taxon>
        <taxon>Eurotiomycetidae</taxon>
        <taxon>Eurotiales</taxon>
        <taxon>Aspergillaceae</taxon>
        <taxon>Aspergillus</taxon>
        <taxon>Aspergillus subgen. Circumdati</taxon>
    </lineage>
</organism>
<proteinExistence type="predicted"/>
<dbReference type="GeneID" id="84590545"/>
<accession>A0AAJ8E3C5</accession>
<reference evidence="1" key="1">
    <citation type="submission" date="2025-02" db="EMBL/GenBank/DDBJ databases">
        <authorList>
            <consortium name="NCBI Genome Project"/>
        </authorList>
    </citation>
    <scope>NUCLEOTIDE SEQUENCE</scope>
</reference>
<name>A0AAJ8E3C5_ASPNG</name>
<dbReference type="VEuPathDB" id="FungiDB:An02g13170"/>